<comment type="function">
    <text evidence="1">Removes C-terminal D-alanyl residues from sugar-peptide cell wall precursors.</text>
</comment>
<evidence type="ECO:0000313" key="18">
    <source>
        <dbReference type="EMBL" id="TDR20721.1"/>
    </source>
</evidence>
<evidence type="ECO:0000256" key="3">
    <source>
        <dbReference type="ARBA" id="ARBA00007164"/>
    </source>
</evidence>
<keyword evidence="10" id="KW-0573">Peptidoglycan synthesis</keyword>
<feature type="binding site" evidence="14">
    <location>
        <position position="224"/>
    </location>
    <ligand>
        <name>substrate</name>
    </ligand>
</feature>
<evidence type="ECO:0000256" key="4">
    <source>
        <dbReference type="ARBA" id="ARBA00012448"/>
    </source>
</evidence>
<comment type="catalytic activity">
    <reaction evidence="12">
        <text>Preferential cleavage: (Ac)2-L-Lys-D-Ala-|-D-Ala. Also transpeptidation of peptidyl-alanyl moieties that are N-acyl substituents of D-alanine.</text>
        <dbReference type="EC" id="3.4.16.4"/>
    </reaction>
</comment>
<gene>
    <name evidence="18" type="ORF">C8D91_1699</name>
</gene>
<feature type="domain" description="Peptidase S11 D-Ala-D-Ala carboxypeptidase A C-terminal" evidence="17">
    <location>
        <begin position="274"/>
        <end position="364"/>
    </location>
</feature>
<dbReference type="InterPro" id="IPR001967">
    <property type="entry name" value="Peptidase_S11_N"/>
</dbReference>
<evidence type="ECO:0000256" key="8">
    <source>
        <dbReference type="ARBA" id="ARBA00022801"/>
    </source>
</evidence>
<reference evidence="18 19" key="1">
    <citation type="submission" date="2019-03" db="EMBL/GenBank/DDBJ databases">
        <title>Genomic Encyclopedia of Type Strains, Phase IV (KMG-IV): sequencing the most valuable type-strain genomes for metagenomic binning, comparative biology and taxonomic classification.</title>
        <authorList>
            <person name="Goeker M."/>
        </authorList>
    </citation>
    <scope>NUCLEOTIDE SEQUENCE [LARGE SCALE GENOMIC DNA]</scope>
    <source>
        <strain evidence="18 19">DSM 25488</strain>
    </source>
</reference>
<evidence type="ECO:0000256" key="12">
    <source>
        <dbReference type="ARBA" id="ARBA00034000"/>
    </source>
</evidence>
<comment type="caution">
    <text evidence="18">The sequence shown here is derived from an EMBL/GenBank/DDBJ whole genome shotgun (WGS) entry which is preliminary data.</text>
</comment>
<evidence type="ECO:0000256" key="14">
    <source>
        <dbReference type="PIRSR" id="PIRSR618044-2"/>
    </source>
</evidence>
<evidence type="ECO:0000256" key="6">
    <source>
        <dbReference type="ARBA" id="ARBA00022670"/>
    </source>
</evidence>
<evidence type="ECO:0000256" key="1">
    <source>
        <dbReference type="ARBA" id="ARBA00003217"/>
    </source>
</evidence>
<dbReference type="PANTHER" id="PTHR21581">
    <property type="entry name" value="D-ALANYL-D-ALANINE CARBOXYPEPTIDASE"/>
    <property type="match status" value="1"/>
</dbReference>
<evidence type="ECO:0000256" key="10">
    <source>
        <dbReference type="ARBA" id="ARBA00022984"/>
    </source>
</evidence>
<dbReference type="EC" id="3.4.16.4" evidence="4"/>
<evidence type="ECO:0000256" key="7">
    <source>
        <dbReference type="ARBA" id="ARBA00022729"/>
    </source>
</evidence>
<dbReference type="InterPro" id="IPR018044">
    <property type="entry name" value="Peptidase_S11"/>
</dbReference>
<dbReference type="RefSeq" id="WP_099018550.1">
    <property type="nucleotide sequence ID" value="NZ_NIHB01000001.1"/>
</dbReference>
<proteinExistence type="inferred from homology"/>
<evidence type="ECO:0000256" key="9">
    <source>
        <dbReference type="ARBA" id="ARBA00022960"/>
    </source>
</evidence>
<name>A0A4V6PXX0_9GAMM</name>
<dbReference type="SMART" id="SM00936">
    <property type="entry name" value="PBP5_C"/>
    <property type="match status" value="1"/>
</dbReference>
<dbReference type="PANTHER" id="PTHR21581:SF6">
    <property type="entry name" value="TRAFFICKING PROTEIN PARTICLE COMPLEX SUBUNIT 12"/>
    <property type="match status" value="1"/>
</dbReference>
<organism evidence="18 19">
    <name type="scientific">Marinicella litoralis</name>
    <dbReference type="NCBI Taxonomy" id="644220"/>
    <lineage>
        <taxon>Bacteria</taxon>
        <taxon>Pseudomonadati</taxon>
        <taxon>Pseudomonadota</taxon>
        <taxon>Gammaproteobacteria</taxon>
        <taxon>Lysobacterales</taxon>
        <taxon>Marinicellaceae</taxon>
        <taxon>Marinicella</taxon>
    </lineage>
</organism>
<keyword evidence="7 16" id="KW-0732">Signal</keyword>
<evidence type="ECO:0000256" key="11">
    <source>
        <dbReference type="ARBA" id="ARBA00023316"/>
    </source>
</evidence>
<dbReference type="AlphaFoldDB" id="A0A4V6PXX0"/>
<evidence type="ECO:0000256" key="16">
    <source>
        <dbReference type="SAM" id="SignalP"/>
    </source>
</evidence>
<feature type="active site" evidence="13">
    <location>
        <position position="122"/>
    </location>
</feature>
<dbReference type="Proteomes" id="UP000295724">
    <property type="component" value="Unassembled WGS sequence"/>
</dbReference>
<feature type="chain" id="PRO_5020548415" description="serine-type D-Ala-D-Ala carboxypeptidase" evidence="16">
    <location>
        <begin position="23"/>
        <end position="386"/>
    </location>
</feature>
<dbReference type="GO" id="GO:0008360">
    <property type="term" value="P:regulation of cell shape"/>
    <property type="evidence" value="ECO:0007669"/>
    <property type="project" value="UniProtKB-KW"/>
</dbReference>
<dbReference type="Gene3D" id="2.60.410.10">
    <property type="entry name" value="D-Ala-D-Ala carboxypeptidase, C-terminal domain"/>
    <property type="match status" value="1"/>
</dbReference>
<evidence type="ECO:0000259" key="17">
    <source>
        <dbReference type="SMART" id="SM00936"/>
    </source>
</evidence>
<evidence type="ECO:0000256" key="15">
    <source>
        <dbReference type="RuleBase" id="RU004016"/>
    </source>
</evidence>
<comment type="similarity">
    <text evidence="3 15">Belongs to the peptidase S11 family.</text>
</comment>
<feature type="signal peptide" evidence="16">
    <location>
        <begin position="1"/>
        <end position="22"/>
    </location>
</feature>
<keyword evidence="8" id="KW-0378">Hydrolase</keyword>
<comment type="pathway">
    <text evidence="2">Cell wall biogenesis; peptidoglycan biosynthesis.</text>
</comment>
<keyword evidence="5" id="KW-0121">Carboxypeptidase</keyword>
<keyword evidence="11" id="KW-0961">Cell wall biogenesis/degradation</keyword>
<accession>A0A4V6PXX0</accession>
<keyword evidence="19" id="KW-1185">Reference proteome</keyword>
<dbReference type="GO" id="GO:0009252">
    <property type="term" value="P:peptidoglycan biosynthetic process"/>
    <property type="evidence" value="ECO:0007669"/>
    <property type="project" value="UniProtKB-UniPathway"/>
</dbReference>
<dbReference type="Pfam" id="PF00768">
    <property type="entry name" value="Peptidase_S11"/>
    <property type="match status" value="1"/>
</dbReference>
<evidence type="ECO:0000256" key="5">
    <source>
        <dbReference type="ARBA" id="ARBA00022645"/>
    </source>
</evidence>
<dbReference type="InterPro" id="IPR037167">
    <property type="entry name" value="Peptidase_S11_C_sf"/>
</dbReference>
<evidence type="ECO:0000256" key="2">
    <source>
        <dbReference type="ARBA" id="ARBA00004752"/>
    </source>
</evidence>
<dbReference type="Pfam" id="PF07943">
    <property type="entry name" value="PBP5_C"/>
    <property type="match status" value="1"/>
</dbReference>
<feature type="active site" description="Acyl-ester intermediate" evidence="13">
    <location>
        <position position="62"/>
    </location>
</feature>
<dbReference type="OrthoDB" id="9795979at2"/>
<sequence>MIKNTQLITLMASLMLSFTTWAQLDSTPEPPKINASSYLLIDYHSGRVLAADNPHLQVEPASITKMMTAYVVFSEIKSGNLALDDMITISEKAWRTGGSKMFIEVDKQVRVEDLIRGMIIQSGNDACVALAEHIAGSEEVFANMMNQHANKLGMKDSSFRNATGLPAEGHLVSAHDVATLGKALIAEFPDLYHFYAEKEFTFNKIKQHNRNTLLYRDPTVDGFKTGHTEAAGYCLATSAMRNGMRLINVVMGTESEKARADESQKLLNYGFRFYETHKLYNAGDERIQSEIWKGEEETLSIGLAEDLFITIPKGSYEQLEANVDLPNIMTAPIQQGTQLGTLNIQLNGQVLVQKPLVALATAEQAGWWSRSMDGIGLWFKSFGDDE</sequence>
<dbReference type="GO" id="GO:0071555">
    <property type="term" value="P:cell wall organization"/>
    <property type="evidence" value="ECO:0007669"/>
    <property type="project" value="UniProtKB-KW"/>
</dbReference>
<evidence type="ECO:0000256" key="13">
    <source>
        <dbReference type="PIRSR" id="PIRSR618044-1"/>
    </source>
</evidence>
<protein>
    <recommendedName>
        <fullName evidence="4">serine-type D-Ala-D-Ala carboxypeptidase</fullName>
        <ecNumber evidence="4">3.4.16.4</ecNumber>
    </recommendedName>
</protein>
<dbReference type="SUPFAM" id="SSF56601">
    <property type="entry name" value="beta-lactamase/transpeptidase-like"/>
    <property type="match status" value="1"/>
</dbReference>
<evidence type="ECO:0000313" key="19">
    <source>
        <dbReference type="Proteomes" id="UP000295724"/>
    </source>
</evidence>
<dbReference type="GO" id="GO:0006508">
    <property type="term" value="P:proteolysis"/>
    <property type="evidence" value="ECO:0007669"/>
    <property type="project" value="UniProtKB-KW"/>
</dbReference>
<keyword evidence="9" id="KW-0133">Cell shape</keyword>
<dbReference type="Gene3D" id="3.40.710.10">
    <property type="entry name" value="DD-peptidase/beta-lactamase superfamily"/>
    <property type="match status" value="1"/>
</dbReference>
<dbReference type="GO" id="GO:0009002">
    <property type="term" value="F:serine-type D-Ala-D-Ala carboxypeptidase activity"/>
    <property type="evidence" value="ECO:0007669"/>
    <property type="project" value="UniProtKB-EC"/>
</dbReference>
<dbReference type="InterPro" id="IPR015956">
    <property type="entry name" value="Peniciliin-bd_prot_C_sf"/>
</dbReference>
<dbReference type="PRINTS" id="PR00725">
    <property type="entry name" value="DADACBPTASE1"/>
</dbReference>
<keyword evidence="6" id="KW-0645">Protease</keyword>
<dbReference type="EMBL" id="SNZB01000003">
    <property type="protein sequence ID" value="TDR20721.1"/>
    <property type="molecule type" value="Genomic_DNA"/>
</dbReference>
<feature type="active site" description="Proton acceptor" evidence="13">
    <location>
        <position position="65"/>
    </location>
</feature>
<dbReference type="SUPFAM" id="SSF69189">
    <property type="entry name" value="Penicillin-binding protein associated domain"/>
    <property type="match status" value="1"/>
</dbReference>
<dbReference type="InterPro" id="IPR012907">
    <property type="entry name" value="Peptidase_S11_C"/>
</dbReference>
<dbReference type="UniPathway" id="UPA00219"/>
<dbReference type="InterPro" id="IPR012338">
    <property type="entry name" value="Beta-lactam/transpept-like"/>
</dbReference>